<gene>
    <name evidence="2" type="ORF">BEWA_003000</name>
</gene>
<sequence>MSGRVVYELSLRIKRKCGESGKGCKCPGTNKPGGLNAKREVNPESVVGFVSYTHYSKEEFRLLKDLGGGEELDVGVGHQEIKNVTEVSVYYWDQDNDCRTPLLLKITKQDHPQTVYYKRYKNDEPEAENKPKVWKYYYNPTSISLQALLDERNLGRNNVFPLYLDNPDKPFDLESNATKKVKVESVGGGDSQTLPGTNYTVKEYKLNLQRGTRFSMALFNKNRVDGVKIPEGETTNFRLYFSGRSTVPVALEFKLQNGNSRLLYSTNTTGTQWQEHGSGNDRSYDNYGSQSTEIINKLDGFTCENHNSVTINLTEGVNGNYSSYCCGKHEKEAKKGKDGEAKVRVDQVPVRCKEHNHTSSSIKAYKHTITGINYKLADIRYESGRTRKSVKFTTQQFPLPNVKAVYAFYCSENPVLIYVDSSQDGVTGWYQNGGNSDNNSEQWTKVPDNLNNIAPEKFGDLTCNQWSDLKKGLNKRGTNLEQCSKETVEQLKQSQELRSGDSGELGQKLEGLEERSEKEQKLESEEGAEAEVEEEGNDPAGLTGPVGRDGPPVKKDEGGAIGSAGKEPGLASEGTLPGDGASGTTSRSATVLPPGAPSEPPGHQLLTAKDTSAGSSALWDGPSTRLPCLL</sequence>
<feature type="compositionally biased region" description="Acidic residues" evidence="1">
    <location>
        <begin position="525"/>
        <end position="537"/>
    </location>
</feature>
<dbReference type="GeneID" id="15805409"/>
<name>L0AZ95_THEEQ</name>
<dbReference type="AlphaFoldDB" id="L0AZ95"/>
<feature type="compositionally biased region" description="Basic and acidic residues" evidence="1">
    <location>
        <begin position="510"/>
        <end position="524"/>
    </location>
</feature>
<reference evidence="2 3" key="1">
    <citation type="journal article" date="2012" name="BMC Genomics">
        <title>Comparative genomic analysis and phylogenetic position of Theileria equi.</title>
        <authorList>
            <person name="Kappmeyer L.S."/>
            <person name="Thiagarajan M."/>
            <person name="Herndon D.R."/>
            <person name="Ramsay J.D."/>
            <person name="Caler E."/>
            <person name="Djikeng A."/>
            <person name="Gillespie J.J."/>
            <person name="Lau A.O."/>
            <person name="Roalson E.H."/>
            <person name="Silva J.C."/>
            <person name="Silva M.G."/>
            <person name="Suarez C.E."/>
            <person name="Ueti M.W."/>
            <person name="Nene V.M."/>
            <person name="Mealey R.H."/>
            <person name="Knowles D.P."/>
            <person name="Brayton K.A."/>
        </authorList>
    </citation>
    <scope>NUCLEOTIDE SEQUENCE [LARGE SCALE GENOMIC DNA]</scope>
    <source>
        <strain evidence="2 3">WA</strain>
    </source>
</reference>
<evidence type="ECO:0000313" key="2">
    <source>
        <dbReference type="EMBL" id="AFZ80892.1"/>
    </source>
</evidence>
<keyword evidence="3" id="KW-1185">Reference proteome</keyword>
<evidence type="ECO:0000313" key="3">
    <source>
        <dbReference type="Proteomes" id="UP000031512"/>
    </source>
</evidence>
<dbReference type="EMBL" id="CP001670">
    <property type="protein sequence ID" value="AFZ80892.1"/>
    <property type="molecule type" value="Genomic_DNA"/>
</dbReference>
<dbReference type="VEuPathDB" id="PiroplasmaDB:BEWA_003000"/>
<feature type="region of interest" description="Disordered" evidence="1">
    <location>
        <begin position="491"/>
        <end position="630"/>
    </location>
</feature>
<protein>
    <submittedName>
        <fullName evidence="2">Uncharacterized protein</fullName>
    </submittedName>
</protein>
<accession>L0AZ95</accession>
<evidence type="ECO:0000256" key="1">
    <source>
        <dbReference type="SAM" id="MobiDB-lite"/>
    </source>
</evidence>
<dbReference type="KEGG" id="beq:BEWA_003000"/>
<dbReference type="Proteomes" id="UP000031512">
    <property type="component" value="Chromosome 3"/>
</dbReference>
<proteinExistence type="predicted"/>
<organism evidence="2 3">
    <name type="scientific">Theileria equi strain WA</name>
    <dbReference type="NCBI Taxonomy" id="1537102"/>
    <lineage>
        <taxon>Eukaryota</taxon>
        <taxon>Sar</taxon>
        <taxon>Alveolata</taxon>
        <taxon>Apicomplexa</taxon>
        <taxon>Aconoidasida</taxon>
        <taxon>Piroplasmida</taxon>
        <taxon>Theileriidae</taxon>
        <taxon>Theileria</taxon>
    </lineage>
</organism>
<dbReference type="RefSeq" id="XP_004830558.1">
    <property type="nucleotide sequence ID" value="XM_004830501.1"/>
</dbReference>
<dbReference type="STRING" id="1537102.L0AZ95"/>